<proteinExistence type="predicted"/>
<organism evidence="1 2">
    <name type="scientific">Phytophthora megakarya</name>
    <dbReference type="NCBI Taxonomy" id="4795"/>
    <lineage>
        <taxon>Eukaryota</taxon>
        <taxon>Sar</taxon>
        <taxon>Stramenopiles</taxon>
        <taxon>Oomycota</taxon>
        <taxon>Peronosporomycetes</taxon>
        <taxon>Peronosporales</taxon>
        <taxon>Peronosporaceae</taxon>
        <taxon>Phytophthora</taxon>
    </lineage>
</organism>
<comment type="caution">
    <text evidence="1">The sequence shown here is derived from an EMBL/GenBank/DDBJ whole genome shotgun (WGS) entry which is preliminary data.</text>
</comment>
<name>A0A225V8N1_9STRA</name>
<evidence type="ECO:0000313" key="2">
    <source>
        <dbReference type="Proteomes" id="UP000198211"/>
    </source>
</evidence>
<dbReference type="AlphaFoldDB" id="A0A225V8N1"/>
<accession>A0A225V8N1</accession>
<sequence>VGGSRISRLRKAIESVIDNLHTRRSVGKPSHAFEDSVIDDFKEHCATWVLEDAFLCSHRLPRRYFTEPNITWKAVHDRYVDETTRPKPGARTMSYSRFTQYLRYYFLGVRLTRTTVDVCDCCVCLKIQLQQPDLTEDERNVLLLEQSPNLDSAIAQRRFISNQHIYLYFTVQQMTTRTSKEKQAQTQGKPAINIAFLFGNSDNSSDKPNA</sequence>
<dbReference type="Proteomes" id="UP000198211">
    <property type="component" value="Unassembled WGS sequence"/>
</dbReference>
<reference evidence="2" key="1">
    <citation type="submission" date="2017-03" db="EMBL/GenBank/DDBJ databases">
        <title>Phytopthora megakarya and P. palmivora, two closely related causual agents of cacao black pod achieved similar genome size and gene model numbers by different mechanisms.</title>
        <authorList>
            <person name="Ali S."/>
            <person name="Shao J."/>
            <person name="Larry D.J."/>
            <person name="Kronmiller B."/>
            <person name="Shen D."/>
            <person name="Strem M.D."/>
            <person name="Melnick R.L."/>
            <person name="Guiltinan M.J."/>
            <person name="Tyler B.M."/>
            <person name="Meinhardt L.W."/>
            <person name="Bailey B.A."/>
        </authorList>
    </citation>
    <scope>NUCLEOTIDE SEQUENCE [LARGE SCALE GENOMIC DNA]</scope>
    <source>
        <strain evidence="2">zdho120</strain>
    </source>
</reference>
<protein>
    <submittedName>
        <fullName evidence="1">Cleavage inducible protein</fullName>
    </submittedName>
</protein>
<dbReference type="EMBL" id="NBNE01007073">
    <property type="protein sequence ID" value="OWZ01147.1"/>
    <property type="molecule type" value="Genomic_DNA"/>
</dbReference>
<dbReference type="OrthoDB" id="126358at2759"/>
<gene>
    <name evidence="1" type="ORF">PHMEG_00027528</name>
</gene>
<evidence type="ECO:0000313" key="1">
    <source>
        <dbReference type="EMBL" id="OWZ01147.1"/>
    </source>
</evidence>
<keyword evidence="2" id="KW-1185">Reference proteome</keyword>
<feature type="non-terminal residue" evidence="1">
    <location>
        <position position="1"/>
    </location>
</feature>